<accession>A0A931GP94</accession>
<evidence type="ECO:0000313" key="3">
    <source>
        <dbReference type="Proteomes" id="UP000614047"/>
    </source>
</evidence>
<dbReference type="EMBL" id="JADOUA010000001">
    <property type="protein sequence ID" value="MBG6093695.1"/>
    <property type="molecule type" value="Genomic_DNA"/>
</dbReference>
<dbReference type="AlphaFoldDB" id="A0A931GP94"/>
<proteinExistence type="predicted"/>
<reference evidence="2" key="1">
    <citation type="submission" date="2020-11" db="EMBL/GenBank/DDBJ databases">
        <title>Sequencing the genomes of 1000 actinobacteria strains.</title>
        <authorList>
            <person name="Klenk H.-P."/>
        </authorList>
    </citation>
    <scope>NUCLEOTIDE SEQUENCE</scope>
    <source>
        <strain evidence="2">DSM 43175</strain>
    </source>
</reference>
<organism evidence="2 3">
    <name type="scientific">Actinomadura viridis</name>
    <dbReference type="NCBI Taxonomy" id="58110"/>
    <lineage>
        <taxon>Bacteria</taxon>
        <taxon>Bacillati</taxon>
        <taxon>Actinomycetota</taxon>
        <taxon>Actinomycetes</taxon>
        <taxon>Streptosporangiales</taxon>
        <taxon>Thermomonosporaceae</taxon>
        <taxon>Actinomadura</taxon>
    </lineage>
</organism>
<keyword evidence="1" id="KW-1133">Transmembrane helix</keyword>
<sequence>MDERTIWPVIGLAFGVALGFAGWFGGFGAFVIVLVLGLLGWVGGHAIAGETNLGEMFSFGSRRRRQP</sequence>
<keyword evidence="3" id="KW-1185">Reference proteome</keyword>
<gene>
    <name evidence="2" type="ORF">IW256_007808</name>
</gene>
<protein>
    <submittedName>
        <fullName evidence="2">Membrane protein YfcA</fullName>
    </submittedName>
</protein>
<keyword evidence="1" id="KW-0472">Membrane</keyword>
<feature type="transmembrane region" description="Helical" evidence="1">
    <location>
        <begin position="6"/>
        <end position="39"/>
    </location>
</feature>
<dbReference type="Proteomes" id="UP000614047">
    <property type="component" value="Unassembled WGS sequence"/>
</dbReference>
<evidence type="ECO:0000256" key="1">
    <source>
        <dbReference type="SAM" id="Phobius"/>
    </source>
</evidence>
<comment type="caution">
    <text evidence="2">The sequence shown here is derived from an EMBL/GenBank/DDBJ whole genome shotgun (WGS) entry which is preliminary data.</text>
</comment>
<keyword evidence="1" id="KW-0812">Transmembrane</keyword>
<evidence type="ECO:0000313" key="2">
    <source>
        <dbReference type="EMBL" id="MBG6093695.1"/>
    </source>
</evidence>
<name>A0A931GP94_9ACTN</name>